<dbReference type="SUPFAM" id="SSF57756">
    <property type="entry name" value="Retrovirus zinc finger-like domains"/>
    <property type="match status" value="1"/>
</dbReference>
<feature type="region of interest" description="Disordered" evidence="1">
    <location>
        <begin position="228"/>
        <end position="260"/>
    </location>
</feature>
<organism evidence="2 3">
    <name type="scientific">Fusarium solani</name>
    <name type="common">Filamentous fungus</name>
    <dbReference type="NCBI Taxonomy" id="169388"/>
    <lineage>
        <taxon>Eukaryota</taxon>
        <taxon>Fungi</taxon>
        <taxon>Dikarya</taxon>
        <taxon>Ascomycota</taxon>
        <taxon>Pezizomycotina</taxon>
        <taxon>Sordariomycetes</taxon>
        <taxon>Hypocreomycetidae</taxon>
        <taxon>Hypocreales</taxon>
        <taxon>Nectriaceae</taxon>
        <taxon>Fusarium</taxon>
        <taxon>Fusarium solani species complex</taxon>
    </lineage>
</organism>
<feature type="compositionally biased region" description="Basic and acidic residues" evidence="1">
    <location>
        <begin position="86"/>
        <end position="98"/>
    </location>
</feature>
<dbReference type="EMBL" id="JAGTJS010000009">
    <property type="protein sequence ID" value="KAH7258729.1"/>
    <property type="molecule type" value="Genomic_DNA"/>
</dbReference>
<dbReference type="AlphaFoldDB" id="A0A9P9HLP1"/>
<reference evidence="2" key="1">
    <citation type="journal article" date="2021" name="Nat. Commun.">
        <title>Genetic determinants of endophytism in the Arabidopsis root mycobiome.</title>
        <authorList>
            <person name="Mesny F."/>
            <person name="Miyauchi S."/>
            <person name="Thiergart T."/>
            <person name="Pickel B."/>
            <person name="Atanasova L."/>
            <person name="Karlsson M."/>
            <person name="Huettel B."/>
            <person name="Barry K.W."/>
            <person name="Haridas S."/>
            <person name="Chen C."/>
            <person name="Bauer D."/>
            <person name="Andreopoulos W."/>
            <person name="Pangilinan J."/>
            <person name="LaButti K."/>
            <person name="Riley R."/>
            <person name="Lipzen A."/>
            <person name="Clum A."/>
            <person name="Drula E."/>
            <person name="Henrissat B."/>
            <person name="Kohler A."/>
            <person name="Grigoriev I.V."/>
            <person name="Martin F.M."/>
            <person name="Hacquard S."/>
        </authorList>
    </citation>
    <scope>NUCLEOTIDE SEQUENCE</scope>
    <source>
        <strain evidence="2">FSSC 5 MPI-SDFR-AT-0091</strain>
    </source>
</reference>
<feature type="compositionally biased region" description="Basic and acidic residues" evidence="1">
    <location>
        <begin position="121"/>
        <end position="139"/>
    </location>
</feature>
<proteinExistence type="predicted"/>
<dbReference type="GO" id="GO:0008270">
    <property type="term" value="F:zinc ion binding"/>
    <property type="evidence" value="ECO:0007669"/>
    <property type="project" value="InterPro"/>
</dbReference>
<keyword evidence="3" id="KW-1185">Reference proteome</keyword>
<sequence length="476" mass="52763">MPRNNYGRSFGDKPGYRPPNRVLDERDAAAERRREAQPPTEDPPRGNQQASNARGRAIEPASNNRRDRSASRGRSPRGRSPRGRSRRDGSPARNDGHRGGSAPHGNDHGRSRPPQMHQSGRPHDSRGRRQDKVARREPRLNMVPEMELVHYSGAQGQDVVVDAVNRSLGGGHQNNIAALTPTGFMIKSTVANHAARLIKMGMANGASGYVAKIDMIYEDDVARARKNKQLTQNIESSLGRPRPKRITEPQTPADEPAAQREGQVVDVGDMGEYQCENCPESGHNMVRCLKVPEGALNGCTLCHSRTHYIDECNTFLAMPLQQQVKVLVFDRFSMPPLRTKEHWFQWLRRWLADPGSRNKDGDAYVPTGFPWSEKFTADLGQGFVGDVDALQEEFDQHKDVARLPRDPATADFDAADKTYGLAHIHPDDPSTLRRAVDGRFGQPAPVEKAGESAASNTQTVHGSLDFDIDMDTAPME</sequence>
<feature type="region of interest" description="Disordered" evidence="1">
    <location>
        <begin position="1"/>
        <end position="140"/>
    </location>
</feature>
<accession>A0A9P9HLP1</accession>
<comment type="caution">
    <text evidence="2">The sequence shown here is derived from an EMBL/GenBank/DDBJ whole genome shotgun (WGS) entry which is preliminary data.</text>
</comment>
<dbReference type="InterPro" id="IPR036875">
    <property type="entry name" value="Znf_CCHC_sf"/>
</dbReference>
<dbReference type="Gene3D" id="4.10.60.10">
    <property type="entry name" value="Zinc finger, CCHC-type"/>
    <property type="match status" value="1"/>
</dbReference>
<evidence type="ECO:0000313" key="3">
    <source>
        <dbReference type="Proteomes" id="UP000736672"/>
    </source>
</evidence>
<evidence type="ECO:0000256" key="1">
    <source>
        <dbReference type="SAM" id="MobiDB-lite"/>
    </source>
</evidence>
<feature type="compositionally biased region" description="Basic residues" evidence="1">
    <location>
        <begin position="74"/>
        <end position="85"/>
    </location>
</feature>
<feature type="compositionally biased region" description="Basic and acidic residues" evidence="1">
    <location>
        <begin position="22"/>
        <end position="36"/>
    </location>
</feature>
<dbReference type="GO" id="GO:0003676">
    <property type="term" value="F:nucleic acid binding"/>
    <property type="evidence" value="ECO:0007669"/>
    <property type="project" value="InterPro"/>
</dbReference>
<dbReference type="Proteomes" id="UP000736672">
    <property type="component" value="Unassembled WGS sequence"/>
</dbReference>
<evidence type="ECO:0000313" key="2">
    <source>
        <dbReference type="EMBL" id="KAH7258729.1"/>
    </source>
</evidence>
<dbReference type="OrthoDB" id="5104837at2759"/>
<name>A0A9P9HLP1_FUSSL</name>
<gene>
    <name evidence="2" type="ORF">B0J15DRAFT_446193</name>
</gene>
<protein>
    <submittedName>
        <fullName evidence="2">Uncharacterized protein</fullName>
    </submittedName>
</protein>